<keyword evidence="4 10" id="KW-0288">FMN</keyword>
<keyword evidence="10" id="KW-1003">Cell membrane</keyword>
<evidence type="ECO:0000256" key="9">
    <source>
        <dbReference type="ARBA" id="ARBA00023136"/>
    </source>
</evidence>
<keyword evidence="3 10" id="KW-0285">Flavoprotein</keyword>
<comment type="similarity">
    <text evidence="10">Belongs to the NqrB/RnfD family.</text>
</comment>
<keyword evidence="6 10" id="KW-1278">Translocase</keyword>
<evidence type="ECO:0000256" key="5">
    <source>
        <dbReference type="ARBA" id="ARBA00022692"/>
    </source>
</evidence>
<dbReference type="PANTHER" id="PTHR30578">
    <property type="entry name" value="ELECTRON TRANSPORT COMPLEX PROTEIN RNFD"/>
    <property type="match status" value="1"/>
</dbReference>
<feature type="transmembrane region" description="Helical" evidence="10">
    <location>
        <begin position="251"/>
        <end position="270"/>
    </location>
</feature>
<evidence type="ECO:0000256" key="10">
    <source>
        <dbReference type="HAMAP-Rule" id="MF_00462"/>
    </source>
</evidence>
<dbReference type="EC" id="7.-.-.-" evidence="10"/>
<keyword evidence="8 10" id="KW-1133">Transmembrane helix</keyword>
<evidence type="ECO:0000256" key="3">
    <source>
        <dbReference type="ARBA" id="ARBA00022630"/>
    </source>
</evidence>
<comment type="cofactor">
    <cofactor evidence="10">
        <name>FMN</name>
        <dbReference type="ChEBI" id="CHEBI:58210"/>
    </cofactor>
</comment>
<evidence type="ECO:0000256" key="8">
    <source>
        <dbReference type="ARBA" id="ARBA00022989"/>
    </source>
</evidence>
<dbReference type="AlphaFoldDB" id="A0A212KHD0"/>
<dbReference type="EMBL" id="FLUN01000001">
    <property type="protein sequence ID" value="SBW11041.1"/>
    <property type="molecule type" value="Genomic_DNA"/>
</dbReference>
<evidence type="ECO:0000313" key="11">
    <source>
        <dbReference type="EMBL" id="SBW11041.1"/>
    </source>
</evidence>
<feature type="transmembrane region" description="Helical" evidence="10">
    <location>
        <begin position="44"/>
        <end position="62"/>
    </location>
</feature>
<comment type="function">
    <text evidence="10">Part of a membrane-bound complex that couples electron transfer with translocation of ions across the membrane.</text>
</comment>
<sequence>MKSLSVSCSPHIRDNILTRTIMMDVLIALLPALVASVLVFGFRALAVVVVCVVCAVGSEWLFELGVKRPVTVTDLSAAVTGVLLAFCLPVSIPLWIAGLGSIIAIVVVKQLFGGIGENFANPAVTGRVILLVAFSGEMANWAVDGVSSATPLAAMSAGDKLPELMDMLLGRRGGSLGETCALALVLGGVYLLSRRVITWQIPVAYLGTVALFALAAGQSVPYQLMGGGVLLGAFFMATDYSTSPVTGLGKFIYGVGCGLLTMIIRTWGGYPEGVSFAILLMNIMTPHIDRLTRTMPLGGDLA</sequence>
<feature type="modified residue" description="FMN phosphoryl threonine" evidence="10">
    <location>
        <position position="150"/>
    </location>
</feature>
<comment type="subunit">
    <text evidence="10">The complex is composed of six subunits: RnfA, RnfB, RnfC, RnfD, RnfE and RnfG.</text>
</comment>
<protein>
    <recommendedName>
        <fullName evidence="10">Ion-translocating oxidoreductase complex subunit D</fullName>
        <ecNumber evidence="10">7.-.-.-</ecNumber>
    </recommendedName>
    <alternativeName>
        <fullName evidence="10">Rnf electron transport complex subunit D</fullName>
    </alternativeName>
</protein>
<accession>A0A212KHD0</accession>
<keyword evidence="1 10" id="KW-0813">Transport</keyword>
<feature type="transmembrane region" description="Helical" evidence="10">
    <location>
        <begin position="21"/>
        <end position="38"/>
    </location>
</feature>
<keyword evidence="2 10" id="KW-0597">Phosphoprotein</keyword>
<dbReference type="GO" id="GO:0005886">
    <property type="term" value="C:plasma membrane"/>
    <property type="evidence" value="ECO:0007669"/>
    <property type="project" value="UniProtKB-SubCell"/>
</dbReference>
<keyword evidence="5 10" id="KW-0812">Transmembrane</keyword>
<dbReference type="PANTHER" id="PTHR30578:SF0">
    <property type="entry name" value="ION-TRANSLOCATING OXIDOREDUCTASE COMPLEX SUBUNIT D"/>
    <property type="match status" value="1"/>
</dbReference>
<evidence type="ECO:0000256" key="1">
    <source>
        <dbReference type="ARBA" id="ARBA00022448"/>
    </source>
</evidence>
<dbReference type="GO" id="GO:0055085">
    <property type="term" value="P:transmembrane transport"/>
    <property type="evidence" value="ECO:0007669"/>
    <property type="project" value="InterPro"/>
</dbReference>
<gene>
    <name evidence="10" type="primary">rnfD</name>
    <name evidence="11" type="ORF">KL86CLO1_13137</name>
</gene>
<feature type="transmembrane region" description="Helical" evidence="10">
    <location>
        <begin position="199"/>
        <end position="216"/>
    </location>
</feature>
<dbReference type="InterPro" id="IPR004338">
    <property type="entry name" value="NqrB/RnfD"/>
</dbReference>
<keyword evidence="7 10" id="KW-0249">Electron transport</keyword>
<comment type="caution">
    <text evidence="10">Lacks conserved residue(s) required for the propagation of feature annotation.</text>
</comment>
<reference evidence="11" key="1">
    <citation type="submission" date="2016-04" db="EMBL/GenBank/DDBJ databases">
        <authorList>
            <person name="Evans L.H."/>
            <person name="Alamgir A."/>
            <person name="Owens N."/>
            <person name="Weber N.D."/>
            <person name="Virtaneva K."/>
            <person name="Barbian K."/>
            <person name="Babar A."/>
            <person name="Rosenke K."/>
        </authorList>
    </citation>
    <scope>NUCLEOTIDE SEQUENCE</scope>
    <source>
        <strain evidence="11">86</strain>
    </source>
</reference>
<dbReference type="GO" id="GO:0022900">
    <property type="term" value="P:electron transport chain"/>
    <property type="evidence" value="ECO:0007669"/>
    <property type="project" value="UniProtKB-UniRule"/>
</dbReference>
<evidence type="ECO:0000256" key="2">
    <source>
        <dbReference type="ARBA" id="ARBA00022553"/>
    </source>
</evidence>
<keyword evidence="9 10" id="KW-0472">Membrane</keyword>
<proteinExistence type="inferred from homology"/>
<organism evidence="11">
    <name type="scientific">uncultured Eubacteriales bacterium</name>
    <dbReference type="NCBI Taxonomy" id="172733"/>
    <lineage>
        <taxon>Bacteria</taxon>
        <taxon>Bacillati</taxon>
        <taxon>Bacillota</taxon>
        <taxon>Clostridia</taxon>
        <taxon>Eubacteriales</taxon>
        <taxon>environmental samples</taxon>
    </lineage>
</organism>
<dbReference type="Pfam" id="PF03116">
    <property type="entry name" value="NQR2_RnfD_RnfE"/>
    <property type="match status" value="1"/>
</dbReference>
<comment type="subcellular location">
    <subcellularLocation>
        <location evidence="10">Cell membrane</location>
        <topology evidence="10">Multi-pass membrane protein</topology>
    </subcellularLocation>
</comment>
<dbReference type="InterPro" id="IPR011303">
    <property type="entry name" value="RnfD_bac"/>
</dbReference>
<evidence type="ECO:0000256" key="7">
    <source>
        <dbReference type="ARBA" id="ARBA00022982"/>
    </source>
</evidence>
<name>A0A212KHD0_9FIRM</name>
<dbReference type="NCBIfam" id="TIGR01946">
    <property type="entry name" value="rnfD"/>
    <property type="match status" value="1"/>
</dbReference>
<evidence type="ECO:0000256" key="6">
    <source>
        <dbReference type="ARBA" id="ARBA00022967"/>
    </source>
</evidence>
<evidence type="ECO:0000256" key="4">
    <source>
        <dbReference type="ARBA" id="ARBA00022643"/>
    </source>
</evidence>
<dbReference type="HAMAP" id="MF_00462">
    <property type="entry name" value="RsxD_RnfD"/>
    <property type="match status" value="1"/>
</dbReference>